<protein>
    <recommendedName>
        <fullName evidence="2">SRB8 ARM-like domain-containing protein</fullName>
    </recommendedName>
</protein>
<feature type="region of interest" description="Disordered" evidence="1">
    <location>
        <begin position="1474"/>
        <end position="1504"/>
    </location>
</feature>
<dbReference type="OrthoDB" id="20828at2759"/>
<comment type="caution">
    <text evidence="3">The sequence shown here is derived from an EMBL/GenBank/DDBJ whole genome shotgun (WGS) entry which is preliminary data.</text>
</comment>
<sequence>MNNLDKLEIYTQKPPSWRLPISSTSLEYPDFQPPQPGKDEDVVNLTTMRNGYTAQPAVQNETFSCHQLIVDSLQTNAVAQNLEFIFKSALDNRHTRNHPQSNYIKASGTEDPHTYFAHLASLEISLQSLLKLPRNLNPPVILDLLQQHHVDSRRAVWFVKLLSRHDGGVKKIHGQKLSVEWTNILTDRLSRKLVELPTPDTSLDGFDSTVWLSQFSFLLDILRAFIVNGLLDNLILHMWLLDHLKHIHLARLPLVATLVLENIDGFYSSHHLGNELVAAACHRIEELRRAHASEHLGALRESLQHVIHLTLLHAPHAFISPSVWERFSSLIETVVGTQPSFAVIKARNTMLLHGSKDASRFQPYSSPRQSLMRDIDILDSITTYTNIRAIALSYFEVGKIETDKSAEKGNDKSASKTPQHPYKEKINTLLDWAVSDSRTSSHRCYAVATLLRFFVALQVKQKAATKEVIKRHMQETIFEWLNGTAGGDTPSKLLGELVRRRVFSYSTYVQHIIASGLLNSPHHPAKKALHTSLLLNTPLFDASLSVVNLRRMVVDRDVGAANEKMLDSLARTFRALLPRLHKKTESIPAITTLDLYNSFGTYKTMPLFYQYRAIHTYLLPAVHSFVDAETHESKISVEELATVVGIIEYFEDYASLHALIVTLLPIVSDRQVLFLLMDAIRRSWTVLVCLNAMEKLLRCVFDKYTAMLSSGGQVRPLVLLLVSARDNMQLPADLQVPTLEAVSALEHSLTTSMSMAPTSPPSSIPDVQRLLNDPSPAKAADLATTLWFRHSSNPRWGASAWAGVLDALKGGSGCLSGTPSQLQQLVSCLSVFLHEVNNRFPDGLERHITASLVNHSDNLLCGEMSCIMKSLVVQMVVRRVVQTTSVIEEVYLPLTQAEIGCDDEVLVNLNYILLAVLAPEQKAPMALSDYQRLLTRRGRAYRPPHLAALAQVLAVLVATEVGEREKSVKISCQQLRESLIAQTAFTAACMRDIDIVYDVLMAQSEHHVPSQDHTIDTLKTLTHCEDTPMHIDDLTNEDANPWTFARQKIVLRLMLNYGGKSADNDTLSISDLVQRVQSRDSARVKDMLRGINGSAGTELANICFGKIEQQLLSLKSAIEAGSADDSDSPEEVHLAKEIAEGVDTIADVLLSHKTTLPPFDEAVLSNIVANVVACINAICTPSEEDALENGEVVEEGEVRGDAIAKHVDAFKVLCQLVQLLLRTTPETVQTQTQSTLTGLATSVFPNLLRHLVASADDLTYDTVVGVLERLPQPAQKAWKEAEEEVLGSVEGVDKVDVESDTVDLPMMSTTPSDVSTGVIGIQLIRHLLPTRTSHSPANLGAWDLLDQIPESDNGDRRIQFNAPQLHKHIDARLVNDHLLHANPHIPLEHERNVPGDGLESGPVLAYQYRRGLRTQDLTMSVDSSLDDESDYDEAEAEEAVVAENAAINNTKKRKAEADHTLTNGTAAAATTATAATGVEWGVNGGVVYPSTTTTTRRTSNRRRK</sequence>
<dbReference type="Proteomes" id="UP000310189">
    <property type="component" value="Unassembled WGS sequence"/>
</dbReference>
<evidence type="ECO:0000313" key="4">
    <source>
        <dbReference type="Proteomes" id="UP000310189"/>
    </source>
</evidence>
<evidence type="ECO:0000259" key="2">
    <source>
        <dbReference type="Pfam" id="PF25326"/>
    </source>
</evidence>
<proteinExistence type="predicted"/>
<feature type="domain" description="SRB8 ARM-like" evidence="2">
    <location>
        <begin position="630"/>
        <end position="723"/>
    </location>
</feature>
<organism evidence="3 4">
    <name type="scientific">Wallemia hederae</name>
    <dbReference type="NCBI Taxonomy" id="1540922"/>
    <lineage>
        <taxon>Eukaryota</taxon>
        <taxon>Fungi</taxon>
        <taxon>Dikarya</taxon>
        <taxon>Basidiomycota</taxon>
        <taxon>Wallemiomycotina</taxon>
        <taxon>Wallemiomycetes</taxon>
        <taxon>Wallemiales</taxon>
        <taxon>Wallemiaceae</taxon>
        <taxon>Wallemia</taxon>
    </lineage>
</organism>
<gene>
    <name evidence="3" type="ORF">E3P99_03295</name>
</gene>
<dbReference type="InterPro" id="IPR057344">
    <property type="entry name" value="ARM_SRB8"/>
</dbReference>
<accession>A0A4T0FGG5</accession>
<name>A0A4T0FGG5_9BASI</name>
<dbReference type="Pfam" id="PF25326">
    <property type="entry name" value="ARM_SRB8"/>
    <property type="match status" value="1"/>
</dbReference>
<dbReference type="PANTHER" id="PTHR46567">
    <property type="entry name" value="MEDIATOR OF RNA POLYMERASE II TRANSCRIPTION SUBUNIT 12"/>
    <property type="match status" value="1"/>
</dbReference>
<reference evidence="3 4" key="1">
    <citation type="submission" date="2019-03" db="EMBL/GenBank/DDBJ databases">
        <title>Sequencing 23 genomes of Wallemia ichthyophaga.</title>
        <authorList>
            <person name="Gostincar C."/>
        </authorList>
    </citation>
    <scope>NUCLEOTIDE SEQUENCE [LARGE SCALE GENOMIC DNA]</scope>
    <source>
        <strain evidence="3 4">EXF-5753</strain>
    </source>
</reference>
<dbReference type="EMBL" id="SPNW01000060">
    <property type="protein sequence ID" value="TIA87261.1"/>
    <property type="molecule type" value="Genomic_DNA"/>
</dbReference>
<evidence type="ECO:0000256" key="1">
    <source>
        <dbReference type="SAM" id="MobiDB-lite"/>
    </source>
</evidence>
<dbReference type="PANTHER" id="PTHR46567:SF1">
    <property type="entry name" value="MEDIATOR OF RNA POLYMERASE II TRANSCRIPTION SUBUNIT 12"/>
    <property type="match status" value="1"/>
</dbReference>
<keyword evidence="4" id="KW-1185">Reference proteome</keyword>
<evidence type="ECO:0000313" key="3">
    <source>
        <dbReference type="EMBL" id="TIA87261.1"/>
    </source>
</evidence>